<dbReference type="PANTHER" id="PTHR47966">
    <property type="entry name" value="BETA-SITE APP-CLEAVING ENZYME, ISOFORM A-RELATED"/>
    <property type="match status" value="1"/>
</dbReference>
<dbReference type="Pfam" id="PF00026">
    <property type="entry name" value="Asp"/>
    <property type="match status" value="1"/>
</dbReference>
<comment type="similarity">
    <text evidence="1">Belongs to the peptidase A1 family.</text>
</comment>
<protein>
    <submittedName>
        <fullName evidence="3">Peptidase A1 domain-containing protein</fullName>
    </submittedName>
</protein>
<dbReference type="EMBL" id="JABEBT010000211">
    <property type="protein sequence ID" value="KAF7624680.1"/>
    <property type="molecule type" value="Genomic_DNA"/>
</dbReference>
<proteinExistence type="inferred from homology"/>
<dbReference type="AlphaFoldDB" id="A0A8S9Z689"/>
<evidence type="ECO:0000256" key="1">
    <source>
        <dbReference type="ARBA" id="ARBA00007447"/>
    </source>
</evidence>
<dbReference type="Gene3D" id="2.40.70.10">
    <property type="entry name" value="Acid Proteases"/>
    <property type="match status" value="2"/>
</dbReference>
<reference evidence="3" key="1">
    <citation type="journal article" date="2020" name="Ecol. Evol.">
        <title>Genome structure and content of the rice root-knot nematode (Meloidogyne graminicola).</title>
        <authorList>
            <person name="Phan N.T."/>
            <person name="Danchin E.G.J."/>
            <person name="Klopp C."/>
            <person name="Perfus-Barbeoch L."/>
            <person name="Kozlowski D.K."/>
            <person name="Koutsovoulos G.D."/>
            <person name="Lopez-Roques C."/>
            <person name="Bouchez O."/>
            <person name="Zahm M."/>
            <person name="Besnard G."/>
            <person name="Bellafiore S."/>
        </authorList>
    </citation>
    <scope>NUCLEOTIDE SEQUENCE</scope>
    <source>
        <strain evidence="3">VN-18</strain>
    </source>
</reference>
<dbReference type="PANTHER" id="PTHR47966:SF51">
    <property type="entry name" value="BETA-SITE APP-CLEAVING ENZYME, ISOFORM A-RELATED"/>
    <property type="match status" value="1"/>
</dbReference>
<dbReference type="SUPFAM" id="SSF50630">
    <property type="entry name" value="Acid proteases"/>
    <property type="match status" value="1"/>
</dbReference>
<evidence type="ECO:0000313" key="4">
    <source>
        <dbReference type="Proteomes" id="UP000605970"/>
    </source>
</evidence>
<dbReference type="InterPro" id="IPR001461">
    <property type="entry name" value="Aspartic_peptidase_A1"/>
</dbReference>
<dbReference type="InterPro" id="IPR021109">
    <property type="entry name" value="Peptidase_aspartic_dom_sf"/>
</dbReference>
<dbReference type="Proteomes" id="UP000605970">
    <property type="component" value="Unassembled WGS sequence"/>
</dbReference>
<sequence length="404" mass="46374">MNSFLNAKIIYGKGENATEFNVIFDSILNIIEQPGNFLIGTCPNKMKNSKGKNLSCNRHKMKILSPELNLIFNLNLKLFRKAKCGNIFEQITLDNTTINIRICEDNLEFGGQQNNNSKLILIDGDKFDKFDGILDSGAKGSPNSIDGVFSLAYSDKDYLIKSGAEYLIEEKQEEPIISIYMEKFKNLNFFSGTKGTLNFGLINKDNCVYWGNPLNLIEGSRRWKIKMEVNKILNETKEILFEDQEAMISTTDIFIFAPENFTKPIMDKLSPVKDNRFFKLLRKIGMSGLSPKDVMIKCPTDDEYKQLPTINFNFGEKSFIFEPKDYIMPLVTKLPIIKKNVKVFNWCHMLIRSRPDPAMFARNLLPQNNKNQWILGQVFFNKACVAFNYKDNTVNLGDAWTQEN</sequence>
<dbReference type="InterPro" id="IPR033121">
    <property type="entry name" value="PEPTIDASE_A1"/>
</dbReference>
<evidence type="ECO:0000259" key="2">
    <source>
        <dbReference type="PROSITE" id="PS51767"/>
    </source>
</evidence>
<comment type="caution">
    <text evidence="3">The sequence shown here is derived from an EMBL/GenBank/DDBJ whole genome shotgun (WGS) entry which is preliminary data.</text>
</comment>
<accession>A0A8S9Z689</accession>
<feature type="domain" description="Peptidase A1" evidence="2">
    <location>
        <begin position="5"/>
        <end position="397"/>
    </location>
</feature>
<dbReference type="GO" id="GO:0006508">
    <property type="term" value="P:proteolysis"/>
    <property type="evidence" value="ECO:0007669"/>
    <property type="project" value="InterPro"/>
</dbReference>
<dbReference type="OrthoDB" id="5882939at2759"/>
<evidence type="ECO:0000313" key="3">
    <source>
        <dbReference type="EMBL" id="KAF7624680.1"/>
    </source>
</evidence>
<name>A0A8S9Z689_9BILA</name>
<dbReference type="PROSITE" id="PS51767">
    <property type="entry name" value="PEPTIDASE_A1"/>
    <property type="match status" value="1"/>
</dbReference>
<gene>
    <name evidence="3" type="ORF">Mgra_00010048</name>
</gene>
<organism evidence="3 4">
    <name type="scientific">Meloidogyne graminicola</name>
    <dbReference type="NCBI Taxonomy" id="189291"/>
    <lineage>
        <taxon>Eukaryota</taxon>
        <taxon>Metazoa</taxon>
        <taxon>Ecdysozoa</taxon>
        <taxon>Nematoda</taxon>
        <taxon>Chromadorea</taxon>
        <taxon>Rhabditida</taxon>
        <taxon>Tylenchina</taxon>
        <taxon>Tylenchomorpha</taxon>
        <taxon>Tylenchoidea</taxon>
        <taxon>Meloidogynidae</taxon>
        <taxon>Meloidogyninae</taxon>
        <taxon>Meloidogyne</taxon>
    </lineage>
</organism>
<dbReference type="GO" id="GO:0004190">
    <property type="term" value="F:aspartic-type endopeptidase activity"/>
    <property type="evidence" value="ECO:0007669"/>
    <property type="project" value="InterPro"/>
</dbReference>
<keyword evidence="4" id="KW-1185">Reference proteome</keyword>